<dbReference type="EMBL" id="CP113797">
    <property type="protein sequence ID" value="WAL58278.1"/>
    <property type="molecule type" value="Genomic_DNA"/>
</dbReference>
<dbReference type="Gene3D" id="3.40.50.2300">
    <property type="match status" value="1"/>
</dbReference>
<dbReference type="PANTHER" id="PTHR44591:SF22">
    <property type="entry name" value="CHEY SUBFAMILY"/>
    <property type="match status" value="1"/>
</dbReference>
<dbReference type="SMART" id="SM00448">
    <property type="entry name" value="REC"/>
    <property type="match status" value="1"/>
</dbReference>
<evidence type="ECO:0000313" key="4">
    <source>
        <dbReference type="EMBL" id="WAL58278.1"/>
    </source>
</evidence>
<dbReference type="SUPFAM" id="SSF52172">
    <property type="entry name" value="CheY-like"/>
    <property type="match status" value="1"/>
</dbReference>
<evidence type="ECO:0000259" key="3">
    <source>
        <dbReference type="PROSITE" id="PS50110"/>
    </source>
</evidence>
<dbReference type="Pfam" id="PF00072">
    <property type="entry name" value="Response_reg"/>
    <property type="match status" value="1"/>
</dbReference>
<feature type="domain" description="Response regulatory" evidence="3">
    <location>
        <begin position="9"/>
        <end position="133"/>
    </location>
</feature>
<evidence type="ECO:0000256" key="1">
    <source>
        <dbReference type="ARBA" id="ARBA00022553"/>
    </source>
</evidence>
<accession>A0A9E9C6K0</accession>
<dbReference type="GO" id="GO:0000160">
    <property type="term" value="P:phosphorelay signal transduction system"/>
    <property type="evidence" value="ECO:0007669"/>
    <property type="project" value="InterPro"/>
</dbReference>
<dbReference type="RefSeq" id="WP_268607682.1">
    <property type="nucleotide sequence ID" value="NZ_CP113797.1"/>
</dbReference>
<dbReference type="KEGG" id="tsin:OXH18_13900"/>
<protein>
    <submittedName>
        <fullName evidence="4">Response regulator</fullName>
    </submittedName>
</protein>
<reference evidence="4" key="1">
    <citation type="submission" date="2022-12" db="EMBL/GenBank/DDBJ databases">
        <title>Polyphasic identification of a Novel Hot-Spring Cyanobacterium Ocullathermofonsia sinensis gen nov. sp. nov. and Genomic Insights on its Adaptations to the Thermal Habitat.</title>
        <authorList>
            <person name="Daroch M."/>
            <person name="Tang J."/>
            <person name="Jiang Y."/>
        </authorList>
    </citation>
    <scope>NUCLEOTIDE SEQUENCE</scope>
    <source>
        <strain evidence="4">PKUAC-SCTA174</strain>
    </source>
</reference>
<organism evidence="4 5">
    <name type="scientific">Thermocoleostomius sinensis A174</name>
    <dbReference type="NCBI Taxonomy" id="2016057"/>
    <lineage>
        <taxon>Bacteria</taxon>
        <taxon>Bacillati</taxon>
        <taxon>Cyanobacteriota</taxon>
        <taxon>Cyanophyceae</taxon>
        <taxon>Oculatellales</taxon>
        <taxon>Oculatellaceae</taxon>
        <taxon>Thermocoleostomius</taxon>
    </lineage>
</organism>
<dbReference type="InterPro" id="IPR050595">
    <property type="entry name" value="Bact_response_regulator"/>
</dbReference>
<dbReference type="InterPro" id="IPR001789">
    <property type="entry name" value="Sig_transdc_resp-reg_receiver"/>
</dbReference>
<dbReference type="InterPro" id="IPR011006">
    <property type="entry name" value="CheY-like_superfamily"/>
</dbReference>
<dbReference type="Proteomes" id="UP001163152">
    <property type="component" value="Chromosome"/>
</dbReference>
<keyword evidence="5" id="KW-1185">Reference proteome</keyword>
<dbReference type="PROSITE" id="PS50110">
    <property type="entry name" value="RESPONSE_REGULATORY"/>
    <property type="match status" value="1"/>
</dbReference>
<feature type="modified residue" description="4-aspartylphosphate" evidence="2">
    <location>
        <position position="59"/>
    </location>
</feature>
<evidence type="ECO:0000256" key="2">
    <source>
        <dbReference type="PROSITE-ProRule" id="PRU00169"/>
    </source>
</evidence>
<keyword evidence="1 2" id="KW-0597">Phosphoprotein</keyword>
<evidence type="ECO:0000313" key="5">
    <source>
        <dbReference type="Proteomes" id="UP001163152"/>
    </source>
</evidence>
<gene>
    <name evidence="4" type="ORF">OXH18_13900</name>
</gene>
<name>A0A9E9C6K0_9CYAN</name>
<sequence length="135" mass="15023">MPNSNSNRYILLIDDEPDLCRIVKVTLERLKGWSILTAYTGQDGFTLAQTQPLDAILLDLSLPDGSGLEWLQTLKTNPATRPIPVILFPATDPTDLTDPTSIQELEIDYSDIAGIILKPFNILHLADQIGTQLHW</sequence>
<proteinExistence type="predicted"/>
<dbReference type="PANTHER" id="PTHR44591">
    <property type="entry name" value="STRESS RESPONSE REGULATOR PROTEIN 1"/>
    <property type="match status" value="1"/>
</dbReference>
<dbReference type="AlphaFoldDB" id="A0A9E9C6K0"/>